<dbReference type="Gene3D" id="2.60.40.10">
    <property type="entry name" value="Immunoglobulins"/>
    <property type="match status" value="2"/>
</dbReference>
<evidence type="ECO:0000256" key="3">
    <source>
        <dbReference type="ARBA" id="ARBA00022475"/>
    </source>
</evidence>
<feature type="transmembrane region" description="Helical" evidence="13">
    <location>
        <begin position="28"/>
        <end position="51"/>
    </location>
</feature>
<dbReference type="Proteomes" id="UP001153636">
    <property type="component" value="Chromosome 3"/>
</dbReference>
<dbReference type="SUPFAM" id="SSF48726">
    <property type="entry name" value="Immunoglobulin"/>
    <property type="match status" value="2"/>
</dbReference>
<keyword evidence="13" id="KW-1133">Transmembrane helix</keyword>
<dbReference type="Pfam" id="PF13927">
    <property type="entry name" value="Ig_3"/>
    <property type="match status" value="2"/>
</dbReference>
<evidence type="ECO:0000256" key="10">
    <source>
        <dbReference type="ARBA" id="ARBA00023319"/>
    </source>
</evidence>
<dbReference type="InterPro" id="IPR050605">
    <property type="entry name" value="Olfactomedin-like_domain"/>
</dbReference>
<gene>
    <name evidence="16" type="ORF">PSYICH_LOCUS9074</name>
</gene>
<evidence type="ECO:0000256" key="5">
    <source>
        <dbReference type="ARBA" id="ARBA00022729"/>
    </source>
</evidence>
<dbReference type="SMART" id="SM00284">
    <property type="entry name" value="OLF"/>
    <property type="match status" value="1"/>
</dbReference>
<dbReference type="Pfam" id="PF02191">
    <property type="entry name" value="OLF"/>
    <property type="match status" value="1"/>
</dbReference>
<evidence type="ECO:0000256" key="2">
    <source>
        <dbReference type="ARBA" id="ARBA00004613"/>
    </source>
</evidence>
<keyword evidence="8" id="KW-1015">Disulfide bond</keyword>
<feature type="domain" description="Ig-like" evidence="14">
    <location>
        <begin position="364"/>
        <end position="452"/>
    </location>
</feature>
<keyword evidence="10" id="KW-0393">Immunoglobulin domain</keyword>
<keyword evidence="17" id="KW-1185">Reference proteome</keyword>
<dbReference type="SMART" id="SM00408">
    <property type="entry name" value="IGc2"/>
    <property type="match status" value="2"/>
</dbReference>
<keyword evidence="7 13" id="KW-0472">Membrane</keyword>
<protein>
    <recommendedName>
        <fullName evidence="18">Colmedin</fullName>
    </recommendedName>
</protein>
<dbReference type="PROSITE" id="PS50835">
    <property type="entry name" value="IG_LIKE"/>
    <property type="match status" value="2"/>
</dbReference>
<evidence type="ECO:0000256" key="7">
    <source>
        <dbReference type="ARBA" id="ARBA00023136"/>
    </source>
</evidence>
<comment type="subcellular location">
    <subcellularLocation>
        <location evidence="1">Cell membrane</location>
    </subcellularLocation>
    <subcellularLocation>
        <location evidence="2">Secreted</location>
    </subcellularLocation>
</comment>
<name>A0A9P0GCT8_9CUCU</name>
<feature type="domain" description="Ig-like" evidence="14">
    <location>
        <begin position="460"/>
        <end position="557"/>
    </location>
</feature>
<proteinExistence type="predicted"/>
<dbReference type="InterPro" id="IPR003599">
    <property type="entry name" value="Ig_sub"/>
</dbReference>
<dbReference type="AlphaFoldDB" id="A0A9P0GCT8"/>
<evidence type="ECO:0000256" key="4">
    <source>
        <dbReference type="ARBA" id="ARBA00022525"/>
    </source>
</evidence>
<accession>A0A9P0GCT8</accession>
<keyword evidence="4" id="KW-0964">Secreted</keyword>
<dbReference type="PANTHER" id="PTHR23192:SF85">
    <property type="entry name" value="GLIOMEDIN"/>
    <property type="match status" value="1"/>
</dbReference>
<evidence type="ECO:0000256" key="1">
    <source>
        <dbReference type="ARBA" id="ARBA00004236"/>
    </source>
</evidence>
<dbReference type="GO" id="GO:0005615">
    <property type="term" value="C:extracellular space"/>
    <property type="evidence" value="ECO:0007669"/>
    <property type="project" value="TreeGrafter"/>
</dbReference>
<evidence type="ECO:0000256" key="9">
    <source>
        <dbReference type="ARBA" id="ARBA00023180"/>
    </source>
</evidence>
<keyword evidence="5" id="KW-0732">Signal</keyword>
<evidence type="ECO:0000256" key="8">
    <source>
        <dbReference type="ARBA" id="ARBA00023157"/>
    </source>
</evidence>
<feature type="region of interest" description="Disordered" evidence="12">
    <location>
        <begin position="185"/>
        <end position="339"/>
    </location>
</feature>
<dbReference type="PANTHER" id="PTHR23192">
    <property type="entry name" value="OLFACTOMEDIN-RELATED"/>
    <property type="match status" value="1"/>
</dbReference>
<feature type="domain" description="Olfactomedin-like" evidence="15">
    <location>
        <begin position="642"/>
        <end position="898"/>
    </location>
</feature>
<dbReference type="InterPro" id="IPR003112">
    <property type="entry name" value="Olfac-like_dom"/>
</dbReference>
<feature type="compositionally biased region" description="Low complexity" evidence="12">
    <location>
        <begin position="322"/>
        <end position="338"/>
    </location>
</feature>
<dbReference type="Pfam" id="PF01391">
    <property type="entry name" value="Collagen"/>
    <property type="match status" value="2"/>
</dbReference>
<evidence type="ECO:0000256" key="12">
    <source>
        <dbReference type="SAM" id="MobiDB-lite"/>
    </source>
</evidence>
<dbReference type="InterPro" id="IPR003598">
    <property type="entry name" value="Ig_sub2"/>
</dbReference>
<evidence type="ECO:0000259" key="15">
    <source>
        <dbReference type="PROSITE" id="PS51132"/>
    </source>
</evidence>
<dbReference type="InterPro" id="IPR008160">
    <property type="entry name" value="Collagen"/>
</dbReference>
<dbReference type="InterPro" id="IPR036179">
    <property type="entry name" value="Ig-like_dom_sf"/>
</dbReference>
<dbReference type="EMBL" id="OV651815">
    <property type="protein sequence ID" value="CAH1108648.1"/>
    <property type="molecule type" value="Genomic_DNA"/>
</dbReference>
<keyword evidence="3" id="KW-1003">Cell membrane</keyword>
<evidence type="ECO:0000256" key="6">
    <source>
        <dbReference type="ARBA" id="ARBA00022737"/>
    </source>
</evidence>
<evidence type="ECO:0000313" key="16">
    <source>
        <dbReference type="EMBL" id="CAH1108648.1"/>
    </source>
</evidence>
<evidence type="ECO:0000256" key="13">
    <source>
        <dbReference type="SAM" id="Phobius"/>
    </source>
</evidence>
<reference evidence="16" key="1">
    <citation type="submission" date="2022-01" db="EMBL/GenBank/DDBJ databases">
        <authorList>
            <person name="King R."/>
        </authorList>
    </citation>
    <scope>NUCLEOTIDE SEQUENCE</scope>
</reference>
<evidence type="ECO:0008006" key="18">
    <source>
        <dbReference type="Google" id="ProtNLM"/>
    </source>
</evidence>
<organism evidence="16 17">
    <name type="scientific">Psylliodes chrysocephalus</name>
    <dbReference type="NCBI Taxonomy" id="3402493"/>
    <lineage>
        <taxon>Eukaryota</taxon>
        <taxon>Metazoa</taxon>
        <taxon>Ecdysozoa</taxon>
        <taxon>Arthropoda</taxon>
        <taxon>Hexapoda</taxon>
        <taxon>Insecta</taxon>
        <taxon>Pterygota</taxon>
        <taxon>Neoptera</taxon>
        <taxon>Endopterygota</taxon>
        <taxon>Coleoptera</taxon>
        <taxon>Polyphaga</taxon>
        <taxon>Cucujiformia</taxon>
        <taxon>Chrysomeloidea</taxon>
        <taxon>Chrysomelidae</taxon>
        <taxon>Galerucinae</taxon>
        <taxon>Alticini</taxon>
        <taxon>Psylliodes</taxon>
    </lineage>
</organism>
<keyword evidence="13" id="KW-0812">Transmembrane</keyword>
<sequence length="918" mass="102622">MSATDNKDQTYPKKTFSKLPVHQINPSYTVRVICCVFFIFLTEIFLAHYVYRLINSEIREDYVSKAAFHHHFLLELRSDEFRNEVRRIFKEFDGSHVNRTSSREKRSIKHRLEYNYLGVQAEEPQVEFFNPKLRTNADEKEEDMKKLGKKEISPGGDSWIWVTSSSRIPEKALEGYCQKVQEFCPKNPGPQGPPGLKGEPGQQGLRGFPGIPGDMGNRGFTGPKGQTGSKGSIGPPGLKGLKGDRGEDGAPGFPGEKGEQGRAGLDGLNGLPGEPGLYGRPGRNGYDGAPGKDGIPGRDGKDGVNGIKGERGSIGPVGPKGSVGLPGPRGRPGKPGMHGTPGIPGIQAWKIMDKQNSSKFLIPPSIAGAPAGSSGASIVHEWDNVNLQCLASGTPPPNTIWQRLDNRPVVMGTWQDIQVPGPNLSIPRISRDHMGIYMCIADNGVPPQANRTYLVEVHFPPLVRISNQNVPAANGSTATLECETEAFPEPLRYWERSDGRLLENSDKYRIDNSLERNGYRSRMQLNITRVNSHDFNYKYYCISKNELQTTRGEFQLGKHNGTQSLYTERGKGPVLFGIPPPVKVSLEDLCGPPIHCPDCGDISIKETKCIAGGVSLIDLITHWEVRKYQNITYPGRGTRAKDCVLYAVGKPVYLRFTEDNYGSWMRDSNPINEKDEHKYWVTRENQPHKLYEFANKTMFRRDIPTHVYNVNDPFGGNTHVVYNGYFFYNIKDTRRIIRYNLLNESTMLLDLPGPDSSSKIYTNASKLYSGQYNTVDFSVDDNGLWIIFAVPDSNNTAIMKVNADTLKAQYVWNISLPHQKVGEMFVVCGVLYAVDSVIDRNTKIRFAFDLYKENLLDVNLAFTNPFRKTTMLGYNAKNQELYSWDKGNQLTYPVRYHDIGYNSTTVPKDEAADPPTPQ</sequence>
<dbReference type="GO" id="GO:0007165">
    <property type="term" value="P:signal transduction"/>
    <property type="evidence" value="ECO:0007669"/>
    <property type="project" value="TreeGrafter"/>
</dbReference>
<dbReference type="InterPro" id="IPR007110">
    <property type="entry name" value="Ig-like_dom"/>
</dbReference>
<dbReference type="GO" id="GO:0005886">
    <property type="term" value="C:plasma membrane"/>
    <property type="evidence" value="ECO:0007669"/>
    <property type="project" value="UniProtKB-SubCell"/>
</dbReference>
<dbReference type="SMART" id="SM00409">
    <property type="entry name" value="IG"/>
    <property type="match status" value="2"/>
</dbReference>
<evidence type="ECO:0000313" key="17">
    <source>
        <dbReference type="Proteomes" id="UP001153636"/>
    </source>
</evidence>
<evidence type="ECO:0000259" key="14">
    <source>
        <dbReference type="PROSITE" id="PS50835"/>
    </source>
</evidence>
<dbReference type="FunFam" id="2.60.40.10:FF:000328">
    <property type="entry name" value="CLUMA_CG000981, isoform A"/>
    <property type="match status" value="1"/>
</dbReference>
<dbReference type="OrthoDB" id="8626508at2759"/>
<keyword evidence="9" id="KW-0325">Glycoprotein</keyword>
<dbReference type="PROSITE" id="PS51132">
    <property type="entry name" value="OLF"/>
    <property type="match status" value="1"/>
</dbReference>
<evidence type="ECO:0000256" key="11">
    <source>
        <dbReference type="PROSITE-ProRule" id="PRU00446"/>
    </source>
</evidence>
<keyword evidence="6" id="KW-0677">Repeat</keyword>
<comment type="caution">
    <text evidence="11">Lacks conserved residue(s) required for the propagation of feature annotation.</text>
</comment>
<dbReference type="InterPro" id="IPR013783">
    <property type="entry name" value="Ig-like_fold"/>
</dbReference>